<dbReference type="AlphaFoldDB" id="A0A0S4U807"/>
<reference evidence="1" key="1">
    <citation type="submission" date="2015-10" db="EMBL/GenBank/DDBJ databases">
        <authorList>
            <person name="Gilbert D.G."/>
        </authorList>
    </citation>
    <scope>NUCLEOTIDE SEQUENCE</scope>
    <source>
        <strain evidence="1">Phyl III-seqv23</strain>
    </source>
</reference>
<protein>
    <submittedName>
        <fullName evidence="1">Uncharacterized protein</fullName>
    </submittedName>
</protein>
<gene>
    <name evidence="1" type="ORF">PSS4_v1_400052</name>
</gene>
<dbReference type="Gene3D" id="3.40.50.150">
    <property type="entry name" value="Vaccinia Virus protein VP39"/>
    <property type="match status" value="1"/>
</dbReference>
<dbReference type="InterPro" id="IPR029063">
    <property type="entry name" value="SAM-dependent_MTases_sf"/>
</dbReference>
<proteinExistence type="predicted"/>
<dbReference type="REBASE" id="134395">
    <property type="entry name" value="M.Rso233ORF400052P"/>
</dbReference>
<accession>A0A0S4U807</accession>
<name>A0A0S4U807_RALSL</name>
<dbReference type="SUPFAM" id="SSF53335">
    <property type="entry name" value="S-adenosyl-L-methionine-dependent methyltransferases"/>
    <property type="match status" value="2"/>
</dbReference>
<organism evidence="1">
    <name type="scientific">Ralstonia solanacearum</name>
    <name type="common">Pseudomonas solanacearum</name>
    <dbReference type="NCBI Taxonomy" id="305"/>
    <lineage>
        <taxon>Bacteria</taxon>
        <taxon>Pseudomonadati</taxon>
        <taxon>Pseudomonadota</taxon>
        <taxon>Betaproteobacteria</taxon>
        <taxon>Burkholderiales</taxon>
        <taxon>Burkholderiaceae</taxon>
        <taxon>Ralstonia</taxon>
        <taxon>Ralstonia solanacearum species complex</taxon>
    </lineage>
</organism>
<evidence type="ECO:0000313" key="1">
    <source>
        <dbReference type="EMBL" id="CUV17953.1"/>
    </source>
</evidence>
<sequence length="633" mass="68865">MPSPSMHHAANLLSNVDWRRVSAAAQRELHNREIHAPVVSAFRWWARRPHSVMGAILDAAVDTFGDDMIVSDPFSGGGTVTFEAARRGIKAYAQDLYPWPTTGLATALTMVDPNVLERAASALLEHLKPLRSLYRTPQGSELSHVIRVQSTTCAGCCKQYFLFPEALISAASRNVGEKHAYFGCASCGAVTRRARSVATFGCSACGDRFETGKPLTCCPHCGQPRSDSAGARSEHWHAVLVQELCIERKQLRARLRLVEPGDPVKFASASGLHPALAAALASGVETQRLLDAGFRRWGDLYTERQARAVLAALEYVSGCPESSAVKDRLALAIIGTAEMPAFVSRWDRYHLKPFEATANHRYYRGTLVVECNPLSPVGRGTLPRRLASGSKANQWLAQSSKLTPRVVSTIPGRGGRRPTRWDVLVATGSSRTQALGDGMANIVLTDPPYFNDVQYGELARLFHVWLSMYSPVIAPDESLEAAPNTVRGVSAADYETTVTQCLAESRRTLRADGRLVLTFHNKKLAAWRALAGALHRAGFDVRALAVVHAENGNDQCKREVNAMLHDLVLECAPATGGRCVPILAFEPRSAAEKNLAAIGLSVAESIRAGDSSLVNRLYKKRIGDMRDCPQLIG</sequence>
<dbReference type="EMBL" id="LN899821">
    <property type="protein sequence ID" value="CUV17953.1"/>
    <property type="molecule type" value="Genomic_DNA"/>
</dbReference>